<evidence type="ECO:0000313" key="9">
    <source>
        <dbReference type="Proteomes" id="UP000675379"/>
    </source>
</evidence>
<evidence type="ECO:0000256" key="4">
    <source>
        <dbReference type="ARBA" id="ARBA00023143"/>
    </source>
</evidence>
<feature type="domain" description="Flagellar hook-associated protein 2 N-terminal" evidence="6">
    <location>
        <begin position="11"/>
        <end position="103"/>
    </location>
</feature>
<dbReference type="PANTHER" id="PTHR30288:SF0">
    <property type="entry name" value="FLAGELLAR HOOK-ASSOCIATED PROTEIN 2"/>
    <property type="match status" value="1"/>
</dbReference>
<keyword evidence="5" id="KW-0964">Secreted</keyword>
<gene>
    <name evidence="8" type="primary">fliD</name>
    <name evidence="8" type="ORF">KCG48_06400</name>
</gene>
<comment type="subcellular location">
    <subcellularLocation>
        <location evidence="5">Secreted</location>
    </subcellularLocation>
    <subcellularLocation>
        <location evidence="5">Bacterial flagellum</location>
    </subcellularLocation>
</comment>
<dbReference type="GO" id="GO:0009421">
    <property type="term" value="C:bacterial-type flagellum filament cap"/>
    <property type="evidence" value="ECO:0007669"/>
    <property type="project" value="InterPro"/>
</dbReference>
<reference evidence="8" key="1">
    <citation type="submission" date="2021-04" db="EMBL/GenBank/DDBJ databases">
        <title>Proteiniclasticum sedimins sp. nov., an obligate anaerobic bacterium isolated from anaerobic sludge.</title>
        <authorList>
            <person name="Liu J."/>
        </authorList>
    </citation>
    <scope>NUCLEOTIDE SEQUENCE</scope>
    <source>
        <strain evidence="8">BAD-10</strain>
    </source>
</reference>
<dbReference type="GO" id="GO:0005576">
    <property type="term" value="C:extracellular region"/>
    <property type="evidence" value="ECO:0007669"/>
    <property type="project" value="UniProtKB-SubCell"/>
</dbReference>
<keyword evidence="3" id="KW-0175">Coiled coil</keyword>
<keyword evidence="8" id="KW-0282">Flagellum</keyword>
<dbReference type="Pfam" id="PF07196">
    <property type="entry name" value="Flagellin_IN"/>
    <property type="match status" value="1"/>
</dbReference>
<accession>A0A941HQ17</accession>
<proteinExistence type="inferred from homology"/>
<dbReference type="InterPro" id="IPR040026">
    <property type="entry name" value="FliD"/>
</dbReference>
<dbReference type="GO" id="GO:0009424">
    <property type="term" value="C:bacterial-type flagellum hook"/>
    <property type="evidence" value="ECO:0007669"/>
    <property type="project" value="UniProtKB-UniRule"/>
</dbReference>
<dbReference type="GO" id="GO:0007155">
    <property type="term" value="P:cell adhesion"/>
    <property type="evidence" value="ECO:0007669"/>
    <property type="project" value="InterPro"/>
</dbReference>
<dbReference type="GO" id="GO:0071973">
    <property type="term" value="P:bacterial-type flagellum-dependent cell motility"/>
    <property type="evidence" value="ECO:0007669"/>
    <property type="project" value="TreeGrafter"/>
</dbReference>
<comment type="caution">
    <text evidence="8">The sequence shown here is derived from an EMBL/GenBank/DDBJ whole genome shotgun (WGS) entry which is preliminary data.</text>
</comment>
<comment type="subunit">
    <text evidence="2 5">Homopentamer.</text>
</comment>
<comment type="similarity">
    <text evidence="1 5">Belongs to the FliD family.</text>
</comment>
<protein>
    <recommendedName>
        <fullName evidence="5">Flagellar hook-associated protein 2</fullName>
        <shortName evidence="5">HAP2</shortName>
    </recommendedName>
    <alternativeName>
        <fullName evidence="5">Flagellar cap protein</fullName>
    </alternativeName>
</protein>
<dbReference type="EMBL" id="JAGSCS010000006">
    <property type="protein sequence ID" value="MBR0575969.1"/>
    <property type="molecule type" value="Genomic_DNA"/>
</dbReference>
<dbReference type="Pfam" id="PF02465">
    <property type="entry name" value="FliD_N"/>
    <property type="match status" value="1"/>
</dbReference>
<evidence type="ECO:0000256" key="2">
    <source>
        <dbReference type="ARBA" id="ARBA00011255"/>
    </source>
</evidence>
<evidence type="ECO:0000259" key="6">
    <source>
        <dbReference type="Pfam" id="PF02465"/>
    </source>
</evidence>
<name>A0A941HQ17_9CLOT</name>
<evidence type="ECO:0000259" key="7">
    <source>
        <dbReference type="Pfam" id="PF07195"/>
    </source>
</evidence>
<dbReference type="RefSeq" id="WP_211800678.1">
    <property type="nucleotide sequence ID" value="NZ_JAGSCS010000006.1"/>
</dbReference>
<keyword evidence="8" id="KW-0966">Cell projection</keyword>
<sequence length="456" mass="49104">MSTVNFMGSYSGIDQTMIDQLMAIEKRPLIQLSEKKTSLESEKNAWNDVRTRLSSLFDKIKVLKSEETYTSKTATTGVGANLSVSKNSPEGAFKIAVRQLATNTSVIGGKFLAEGQDATAPLNLAGKFVLNGKKVAVGAEDTIQMVADKINSFSGDTKVKATVIDSRLTLNHTETGNQAITLSDVEGEAVLENLGLGTTKSTSQGKNALFSVNGVEIEKTSNSVKDVIAYTTINLVKEHAAGESDTVVVKADTAKTTKAVEDFVAQYNSTLQFIFDKLAPGTVGEKGTRGALAGDGALMRLQSSLRTMVTSTVTNGNTSLKDMSQLGVTTVDKFGQLKFDSTKLTDALSKNAADVKNFFASTDGEGKEVGFVSRINGYIDSFASTSGSIKEKTDSYERTLKDITKQVDSFNLRMERKEKYYITMFSKLDTAMMQAESQMSWLTSQISGLTGSTSKK</sequence>
<dbReference type="PANTHER" id="PTHR30288">
    <property type="entry name" value="FLAGELLAR CAP/ASSEMBLY PROTEIN FLID"/>
    <property type="match status" value="1"/>
</dbReference>
<evidence type="ECO:0000256" key="5">
    <source>
        <dbReference type="RuleBase" id="RU362066"/>
    </source>
</evidence>
<keyword evidence="4 5" id="KW-0975">Bacterial flagellum</keyword>
<dbReference type="AlphaFoldDB" id="A0A941HQ17"/>
<dbReference type="InterPro" id="IPR010809">
    <property type="entry name" value="FliD_C"/>
</dbReference>
<dbReference type="Pfam" id="PF07195">
    <property type="entry name" value="FliD_C"/>
    <property type="match status" value="1"/>
</dbReference>
<dbReference type="InterPro" id="IPR010810">
    <property type="entry name" value="Flagellin_hook_IN_motif"/>
</dbReference>
<keyword evidence="8" id="KW-0969">Cilium</keyword>
<dbReference type="Proteomes" id="UP000675379">
    <property type="component" value="Unassembled WGS sequence"/>
</dbReference>
<evidence type="ECO:0000256" key="3">
    <source>
        <dbReference type="ARBA" id="ARBA00023054"/>
    </source>
</evidence>
<feature type="domain" description="Flagellar hook-associated protein 2 C-terminal" evidence="7">
    <location>
        <begin position="205"/>
        <end position="435"/>
    </location>
</feature>
<evidence type="ECO:0000256" key="1">
    <source>
        <dbReference type="ARBA" id="ARBA00009764"/>
    </source>
</evidence>
<evidence type="ECO:0000313" key="8">
    <source>
        <dbReference type="EMBL" id="MBR0575969.1"/>
    </source>
</evidence>
<comment type="function">
    <text evidence="5">Required for morphogenesis and for the elongation of the flagellar filament by facilitating polymerization of the flagellin monomers at the tip of growing filament. Forms a capping structure, which prevents flagellin subunits (transported through the central channel of the flagellum) from leaking out without polymerization at the distal end.</text>
</comment>
<organism evidence="8 9">
    <name type="scientific">Proteiniclasticum sediminis</name>
    <dbReference type="NCBI Taxonomy" id="2804028"/>
    <lineage>
        <taxon>Bacteria</taxon>
        <taxon>Bacillati</taxon>
        <taxon>Bacillota</taxon>
        <taxon>Clostridia</taxon>
        <taxon>Eubacteriales</taxon>
        <taxon>Clostridiaceae</taxon>
        <taxon>Proteiniclasticum</taxon>
    </lineage>
</organism>
<keyword evidence="9" id="KW-1185">Reference proteome</keyword>
<dbReference type="InterPro" id="IPR003481">
    <property type="entry name" value="FliD_N"/>
</dbReference>